<feature type="signal peptide" evidence="6">
    <location>
        <begin position="1"/>
        <end position="18"/>
    </location>
</feature>
<comment type="similarity">
    <text evidence="2 6">Belongs to the glycosyl hydrolase 72 family.</text>
</comment>
<evidence type="ECO:0000256" key="3">
    <source>
        <dbReference type="ARBA" id="ARBA00022622"/>
    </source>
</evidence>
<feature type="chain" id="PRO_5005102635" description="1,3-beta-glucanosyltransferase" evidence="6">
    <location>
        <begin position="19"/>
        <end position="488"/>
    </location>
</feature>
<dbReference type="EMBL" id="HG937693">
    <property type="protein sequence ID" value="CDP34423.1"/>
    <property type="molecule type" value="Genomic_DNA"/>
</dbReference>
<feature type="compositionally biased region" description="Polar residues" evidence="7">
    <location>
        <begin position="421"/>
        <end position="435"/>
    </location>
</feature>
<accession>A0A060T0C6</accession>
<gene>
    <name evidence="8" type="ORF">GNLVRS02_ARAD1C11968g</name>
</gene>
<dbReference type="PhylomeDB" id="A0A060T0C6"/>
<proteinExistence type="inferred from homology"/>
<reference evidence="8" key="2">
    <citation type="submission" date="2014-06" db="EMBL/GenBank/DDBJ databases">
        <title>The complete genome of Blastobotrys (Arxula) adeninivorans LS3 - a yeast of biotechnological interest.</title>
        <authorList>
            <person name="Kunze G."/>
            <person name="Gaillardin C."/>
            <person name="Czernicka M."/>
            <person name="Durrens P."/>
            <person name="Martin T."/>
            <person name="Boer E."/>
            <person name="Gabaldon T."/>
            <person name="Cruz J."/>
            <person name="Talla E."/>
            <person name="Marck C."/>
            <person name="Goffeau A."/>
            <person name="Barbe V."/>
            <person name="Baret P."/>
            <person name="Baronian K."/>
            <person name="Beier S."/>
            <person name="Bleykasten C."/>
            <person name="Bode R."/>
            <person name="Casaregola S."/>
            <person name="Despons L."/>
            <person name="Fairhead C."/>
            <person name="Giersberg M."/>
            <person name="Gierski P."/>
            <person name="Hahnel U."/>
            <person name="Hartmann A."/>
            <person name="Jankowska D."/>
            <person name="Jubin C."/>
            <person name="Jung P."/>
            <person name="Lafontaine I."/>
            <person name="Leh-Louis V."/>
            <person name="Lemaire M."/>
            <person name="Marcet-Houben M."/>
            <person name="Mascher M."/>
            <person name="Morel G."/>
            <person name="Richard G.-F."/>
            <person name="Riechen J."/>
            <person name="Sacerdot C."/>
            <person name="Sarkar A."/>
            <person name="Savel G."/>
            <person name="Schacherer J."/>
            <person name="Sherman D."/>
            <person name="Straub M.-L."/>
            <person name="Stein N."/>
            <person name="Thierry A."/>
            <person name="Trautwein-Schult A."/>
            <person name="Westhof E."/>
            <person name="Worch S."/>
            <person name="Dujon B."/>
            <person name="Souciet J.-L."/>
            <person name="Wincker P."/>
            <person name="Scholz U."/>
            <person name="Neuveglise N."/>
        </authorList>
    </citation>
    <scope>NUCLEOTIDE SEQUENCE</scope>
    <source>
        <strain evidence="8">LS3</strain>
    </source>
</reference>
<evidence type="ECO:0000256" key="5">
    <source>
        <dbReference type="ARBA" id="ARBA00023180"/>
    </source>
</evidence>
<dbReference type="PANTHER" id="PTHR31468:SF4">
    <property type="entry name" value="1,3-BETA-GLUCANOSYLTRANSFERASE GAS3-RELATED"/>
    <property type="match status" value="1"/>
</dbReference>
<dbReference type="GO" id="GO:0071970">
    <property type="term" value="P:fungal-type cell wall (1-&gt;3)-beta-D-glucan biosynthetic process"/>
    <property type="evidence" value="ECO:0007669"/>
    <property type="project" value="TreeGrafter"/>
</dbReference>
<dbReference type="GO" id="GO:0098552">
    <property type="term" value="C:side of membrane"/>
    <property type="evidence" value="ECO:0007669"/>
    <property type="project" value="UniProtKB-KW"/>
</dbReference>
<dbReference type="GO" id="GO:0016740">
    <property type="term" value="F:transferase activity"/>
    <property type="evidence" value="ECO:0007669"/>
    <property type="project" value="UniProtKB-KW"/>
</dbReference>
<reference evidence="8" key="1">
    <citation type="submission" date="2014-02" db="EMBL/GenBank/DDBJ databases">
        <authorList>
            <person name="Genoscope - CEA"/>
        </authorList>
    </citation>
    <scope>NUCLEOTIDE SEQUENCE</scope>
    <source>
        <strain evidence="8">LS3</strain>
    </source>
</reference>
<keyword evidence="3 6" id="KW-0336">GPI-anchor</keyword>
<comment type="subcellular location">
    <subcellularLocation>
        <location evidence="6">Cell membrane</location>
        <topology evidence="6">Lipid-anchor</topology>
        <topology evidence="6">GPI-anchor</topology>
    </subcellularLocation>
    <subcellularLocation>
        <location evidence="1">Membrane</location>
        <topology evidence="1">Lipid-anchor</topology>
        <topology evidence="1">GPI-anchor</topology>
    </subcellularLocation>
</comment>
<dbReference type="AlphaFoldDB" id="A0A060T0C6"/>
<dbReference type="Gene3D" id="3.20.20.80">
    <property type="entry name" value="Glycosidases"/>
    <property type="match status" value="1"/>
</dbReference>
<evidence type="ECO:0000256" key="2">
    <source>
        <dbReference type="ARBA" id="ARBA00007528"/>
    </source>
</evidence>
<comment type="function">
    <text evidence="6">Splits internally a 1,3-beta-glucan molecule and transfers the newly generated reducing end (the donor) to the non-reducing end of another 1,3-beta-glucan molecule (the acceptor) forming a 1,3-beta linkage, resulting in the elongation of 1,3-beta-glucan chains in the cell wall.</text>
</comment>
<evidence type="ECO:0000313" key="8">
    <source>
        <dbReference type="EMBL" id="CDP34423.1"/>
    </source>
</evidence>
<organism evidence="8">
    <name type="scientific">Blastobotrys adeninivorans</name>
    <name type="common">Yeast</name>
    <name type="synonym">Arxula adeninivorans</name>
    <dbReference type="NCBI Taxonomy" id="409370"/>
    <lineage>
        <taxon>Eukaryota</taxon>
        <taxon>Fungi</taxon>
        <taxon>Dikarya</taxon>
        <taxon>Ascomycota</taxon>
        <taxon>Saccharomycotina</taxon>
        <taxon>Dipodascomycetes</taxon>
        <taxon>Dipodascales</taxon>
        <taxon>Trichomonascaceae</taxon>
        <taxon>Blastobotrys</taxon>
    </lineage>
</organism>
<dbReference type="Pfam" id="PF03198">
    <property type="entry name" value="Glyco_hydro_72"/>
    <property type="match status" value="1"/>
</dbReference>
<keyword evidence="6" id="KW-0808">Transferase</keyword>
<evidence type="ECO:0000256" key="4">
    <source>
        <dbReference type="ARBA" id="ARBA00022729"/>
    </source>
</evidence>
<keyword evidence="4 6" id="KW-0732">Signal</keyword>
<dbReference type="EC" id="2.4.1.-" evidence="6"/>
<feature type="compositionally biased region" description="Low complexity" evidence="7">
    <location>
        <begin position="436"/>
        <end position="445"/>
    </location>
</feature>
<evidence type="ECO:0000256" key="6">
    <source>
        <dbReference type="RuleBase" id="RU361209"/>
    </source>
</evidence>
<keyword evidence="6" id="KW-0472">Membrane</keyword>
<dbReference type="PANTHER" id="PTHR31468">
    <property type="entry name" value="1,3-BETA-GLUCANOSYLTRANSFERASE GAS1"/>
    <property type="match status" value="1"/>
</dbReference>
<keyword evidence="5" id="KW-0325">Glycoprotein</keyword>
<dbReference type="GO" id="GO:0005886">
    <property type="term" value="C:plasma membrane"/>
    <property type="evidence" value="ECO:0007669"/>
    <property type="project" value="UniProtKB-SubCell"/>
</dbReference>
<evidence type="ECO:0000256" key="7">
    <source>
        <dbReference type="SAM" id="MobiDB-lite"/>
    </source>
</evidence>
<protein>
    <recommendedName>
        <fullName evidence="6">1,3-beta-glucanosyltransferase</fullName>
        <ecNumber evidence="6">2.4.1.-</ecNumber>
    </recommendedName>
</protein>
<dbReference type="SUPFAM" id="SSF51445">
    <property type="entry name" value="(Trans)glycosidases"/>
    <property type="match status" value="1"/>
</dbReference>
<keyword evidence="6" id="KW-0449">Lipoprotein</keyword>
<evidence type="ECO:0000256" key="1">
    <source>
        <dbReference type="ARBA" id="ARBA00004589"/>
    </source>
</evidence>
<dbReference type="InterPro" id="IPR017853">
    <property type="entry name" value="GH"/>
</dbReference>
<name>A0A060T0C6_BLAAD</name>
<dbReference type="InterPro" id="IPR004886">
    <property type="entry name" value="Glucanosyltransferase"/>
</dbReference>
<feature type="region of interest" description="Disordered" evidence="7">
    <location>
        <begin position="421"/>
        <end position="445"/>
    </location>
</feature>
<sequence>MKLSTLVSAASLAAVSSALIPLEVVGNRFVRPNTDADKDGEEFTIVGIDYQPGGASGYDESAGKDVLSDEDACLRDAFVLQQLGVNTIRVYTVNPWINHDKCMSIFNAVGIYVVLDVSSPFNALSRTDPGSTYNEGLLNRVFGVIDAFKGYPNTLGFFSGNEVVNDEKSAKVCPQYVRALQRDMKEYIKLHANRTIPVGYSAADDDTLRRAMWAYLECDNSDNDNDDASSNSDFYGLNSYDWCSGRDNWQTSGYGQLLDDFEDSSIPVFMSEYGCNVNSPRTFTEVSGGVYGDLAKAFSGGLIYEYSQEESDYGLVDIDDDGNVKLRTDYTNLQNQYNNITLPTASESDIKSDAPKAPKCGKSVVSDIDSSFQTNFTLPDCPAADMLKKGGGNKNIGKIVSVDKKSSKYTIKNTQGDEISDTNIKIDSNNEINQPTGGSLDSASATAAASTAGSSSSGSSTSSGLAGANAVNVGSIAASLFGLLYMLI</sequence>
<dbReference type="GO" id="GO:0031505">
    <property type="term" value="P:fungal-type cell wall organization"/>
    <property type="evidence" value="ECO:0007669"/>
    <property type="project" value="TreeGrafter"/>
</dbReference>